<dbReference type="InterPro" id="IPR004046">
    <property type="entry name" value="GST_C"/>
</dbReference>
<dbReference type="Gene3D" id="3.40.30.10">
    <property type="entry name" value="Glutaredoxin"/>
    <property type="match status" value="1"/>
</dbReference>
<dbReference type="EC" id="2.5.1.18" evidence="3"/>
<evidence type="ECO:0000259" key="6">
    <source>
        <dbReference type="PROSITE" id="PS50404"/>
    </source>
</evidence>
<dbReference type="CDD" id="cd03039">
    <property type="entry name" value="GST_N_Sigma_like"/>
    <property type="match status" value="1"/>
</dbReference>
<comment type="similarity">
    <text evidence="2">Belongs to the GST superfamily. Mu family.</text>
</comment>
<dbReference type="InterPro" id="IPR036249">
    <property type="entry name" value="Thioredoxin-like_sf"/>
</dbReference>
<organism evidence="8 9">
    <name type="scientific">Pycnococcus provasolii</name>
    <dbReference type="NCBI Taxonomy" id="41880"/>
    <lineage>
        <taxon>Eukaryota</taxon>
        <taxon>Viridiplantae</taxon>
        <taxon>Chlorophyta</taxon>
        <taxon>Pseudoscourfieldiophyceae</taxon>
        <taxon>Pseudoscourfieldiales</taxon>
        <taxon>Pycnococcaceae</taxon>
        <taxon>Pycnococcus</taxon>
    </lineage>
</organism>
<comment type="function">
    <text evidence="1">Conjugation of reduced glutathione to a wide number of exogenous and endogenous hydrophobic electrophiles.</text>
</comment>
<dbReference type="SFLD" id="SFLDS00019">
    <property type="entry name" value="Glutathione_Transferase_(cytos"/>
    <property type="match status" value="1"/>
</dbReference>
<evidence type="ECO:0000256" key="3">
    <source>
        <dbReference type="ARBA" id="ARBA00012452"/>
    </source>
</evidence>
<dbReference type="GO" id="GO:0004364">
    <property type="term" value="F:glutathione transferase activity"/>
    <property type="evidence" value="ECO:0007669"/>
    <property type="project" value="UniProtKB-EC"/>
</dbReference>
<keyword evidence="4" id="KW-0808">Transferase</keyword>
<feature type="domain" description="GST C-terminal" evidence="7">
    <location>
        <begin position="122"/>
        <end position="256"/>
    </location>
</feature>
<dbReference type="Pfam" id="PF02798">
    <property type="entry name" value="GST_N"/>
    <property type="match status" value="1"/>
</dbReference>
<dbReference type="SUPFAM" id="SSF47616">
    <property type="entry name" value="GST C-terminal domain-like"/>
    <property type="match status" value="1"/>
</dbReference>
<name>A0A830HJI9_9CHLO</name>
<dbReference type="EMBL" id="BNJQ01000014">
    <property type="protein sequence ID" value="GHP06753.1"/>
    <property type="molecule type" value="Genomic_DNA"/>
</dbReference>
<comment type="catalytic activity">
    <reaction evidence="5">
        <text>RX + glutathione = an S-substituted glutathione + a halide anion + H(+)</text>
        <dbReference type="Rhea" id="RHEA:16437"/>
        <dbReference type="ChEBI" id="CHEBI:15378"/>
        <dbReference type="ChEBI" id="CHEBI:16042"/>
        <dbReference type="ChEBI" id="CHEBI:17792"/>
        <dbReference type="ChEBI" id="CHEBI:57925"/>
        <dbReference type="ChEBI" id="CHEBI:90779"/>
        <dbReference type="EC" id="2.5.1.18"/>
    </reaction>
</comment>
<dbReference type="InterPro" id="IPR004045">
    <property type="entry name" value="Glutathione_S-Trfase_N"/>
</dbReference>
<dbReference type="SUPFAM" id="SSF52833">
    <property type="entry name" value="Thioredoxin-like"/>
    <property type="match status" value="1"/>
</dbReference>
<accession>A0A830HJI9</accession>
<dbReference type="Proteomes" id="UP000660262">
    <property type="component" value="Unassembled WGS sequence"/>
</dbReference>
<proteinExistence type="inferred from homology"/>
<dbReference type="InterPro" id="IPR036282">
    <property type="entry name" value="Glutathione-S-Trfase_C_sf"/>
</dbReference>
<keyword evidence="9" id="KW-1185">Reference proteome</keyword>
<evidence type="ECO:0000259" key="7">
    <source>
        <dbReference type="PROSITE" id="PS50405"/>
    </source>
</evidence>
<evidence type="ECO:0000256" key="2">
    <source>
        <dbReference type="ARBA" id="ARBA00005861"/>
    </source>
</evidence>
<dbReference type="PANTHER" id="PTHR11571:SF222">
    <property type="entry name" value="GLUTATHIONE TRANSFERASE"/>
    <property type="match status" value="1"/>
</dbReference>
<evidence type="ECO:0000313" key="8">
    <source>
        <dbReference type="EMBL" id="GHP06753.1"/>
    </source>
</evidence>
<evidence type="ECO:0000256" key="5">
    <source>
        <dbReference type="ARBA" id="ARBA00047960"/>
    </source>
</evidence>
<dbReference type="OrthoDB" id="414243at2759"/>
<dbReference type="PANTHER" id="PTHR11571">
    <property type="entry name" value="GLUTATHIONE S-TRANSFERASE"/>
    <property type="match status" value="1"/>
</dbReference>
<dbReference type="InterPro" id="IPR050213">
    <property type="entry name" value="GST_superfamily"/>
</dbReference>
<dbReference type="InterPro" id="IPR040079">
    <property type="entry name" value="Glutathione_S-Trfase"/>
</dbReference>
<dbReference type="PROSITE" id="PS50405">
    <property type="entry name" value="GST_CTER"/>
    <property type="match status" value="1"/>
</dbReference>
<evidence type="ECO:0000256" key="4">
    <source>
        <dbReference type="ARBA" id="ARBA00022679"/>
    </source>
</evidence>
<dbReference type="Gene3D" id="1.20.1050.10">
    <property type="match status" value="1"/>
</dbReference>
<dbReference type="Pfam" id="PF14497">
    <property type="entry name" value="GST_C_3"/>
    <property type="match status" value="1"/>
</dbReference>
<feature type="domain" description="GST N-terminal" evidence="6">
    <location>
        <begin position="35"/>
        <end position="118"/>
    </location>
</feature>
<dbReference type="AlphaFoldDB" id="A0A830HJI9"/>
<dbReference type="PROSITE" id="PS50404">
    <property type="entry name" value="GST_NTER"/>
    <property type="match status" value="1"/>
</dbReference>
<protein>
    <recommendedName>
        <fullName evidence="3">glutathione transferase</fullName>
        <ecNumber evidence="3">2.5.1.18</ecNumber>
    </recommendedName>
</protein>
<sequence>MSMKMSAASCCSGVLDSIVHYVQYKLSIFREPPPKTLELRYFDIAGKGAPIRQVAAYIGAEFTDHRYKTREEFLVEDKPKLKFGQVPLLKAGFGPINIDMVQTTAIMRYLARAYGRKDLYPDGARGQIVDSLCDFEVDFALGESAIKYGERNGIILDEEATKKSIDAYVQVIKQKLELLDKCIANKPPMSEKDSPWLAGTKLPTIADFLWGCRLRGTASSLNTWGKSSEVDLSKFPNVKRFFDAYSSIPIVKKWSN</sequence>
<evidence type="ECO:0000313" key="9">
    <source>
        <dbReference type="Proteomes" id="UP000660262"/>
    </source>
</evidence>
<comment type="caution">
    <text evidence="8">The sequence shown here is derived from an EMBL/GenBank/DDBJ whole genome shotgun (WGS) entry which is preliminary data.</text>
</comment>
<dbReference type="GO" id="GO:0006749">
    <property type="term" value="P:glutathione metabolic process"/>
    <property type="evidence" value="ECO:0007669"/>
    <property type="project" value="TreeGrafter"/>
</dbReference>
<dbReference type="InterPro" id="IPR010987">
    <property type="entry name" value="Glutathione-S-Trfase_C-like"/>
</dbReference>
<evidence type="ECO:0000256" key="1">
    <source>
        <dbReference type="ARBA" id="ARBA00003701"/>
    </source>
</evidence>
<reference evidence="8" key="1">
    <citation type="submission" date="2020-10" db="EMBL/GenBank/DDBJ databases">
        <title>Unveiling of a novel bifunctional photoreceptor, Dualchrome1, isolated from a cosmopolitan green alga.</title>
        <authorList>
            <person name="Suzuki S."/>
            <person name="Kawachi M."/>
        </authorList>
    </citation>
    <scope>NUCLEOTIDE SEQUENCE</scope>
    <source>
        <strain evidence="8">NIES 2893</strain>
    </source>
</reference>
<gene>
    <name evidence="8" type="ORF">PPROV_000549700</name>
</gene>